<sequence>MSAFDGLTGLGAGSLGSQTDILGGIAGPAFNQLLSIAAWRGVRFAMPNVQEETGRRLLQLYFPGRSDFRMQDFGALDGPIRVEGLIIGDDYVIRAKRMRDALRKAGPATLVHPWLGTMRCRILQTGTIVFSDGNIRLARFSATFVRDPAPKTKRGLFGRVEDTLTSVLETADRLMDEALIAARRILSPATLPLALISAATNVVQIAQGVWNAVAGNTAPLSVRDAAAPALSTLNEGIAIPAHNNETEFADRLATLLVDVPASIASSVSGSGRPAIASAEEVVGETNNVLDARQVTPLLISAASALREKSRTAESAAADVNAVRGLSLVNEAMLAAQIVAAAAALIYQSQEDAITWRDRLVKMLDEIAADIDRINARSSATVPTNGVAQAISDLRAAVTADISERLGRLPTVSSVTLPRAMSSWLIAYSVGGDRPEKVEDLWRDMISRNHIRHPALSGPGKLKLLQEVTSDG</sequence>
<evidence type="ECO:0000259" key="1">
    <source>
        <dbReference type="Pfam" id="PF07157"/>
    </source>
</evidence>
<dbReference type="Pfam" id="PF07157">
    <property type="entry name" value="DNA_circ_N"/>
    <property type="match status" value="1"/>
</dbReference>
<dbReference type="InterPro" id="IPR009826">
    <property type="entry name" value="DNA_circ_N"/>
</dbReference>
<keyword evidence="3" id="KW-1185">Reference proteome</keyword>
<name>A0ABU7TYT3_9PROT</name>
<feature type="domain" description="DNA circulation N-terminal" evidence="1">
    <location>
        <begin position="36"/>
        <end position="119"/>
    </location>
</feature>
<evidence type="ECO:0000313" key="3">
    <source>
        <dbReference type="Proteomes" id="UP001312908"/>
    </source>
</evidence>
<reference evidence="2 3" key="1">
    <citation type="submission" date="2023-10" db="EMBL/GenBank/DDBJ databases">
        <title>Sorlinia euscelidii gen. nov., sp. nov., an acetic acid bacteria isolated from the gut of Euscelidius variegatus emitter.</title>
        <authorList>
            <person name="Michoud G."/>
            <person name="Marasco R."/>
            <person name="Seferji K."/>
            <person name="Gonella E."/>
            <person name="Garuglieri E."/>
            <person name="Alma A."/>
            <person name="Mapelli F."/>
            <person name="Borin S."/>
            <person name="Daffonchio D."/>
            <person name="Crotti E."/>
        </authorList>
    </citation>
    <scope>NUCLEOTIDE SEQUENCE [LARGE SCALE GENOMIC DNA]</scope>
    <source>
        <strain evidence="2 3">EV16P</strain>
    </source>
</reference>
<dbReference type="EMBL" id="JAWJZY010000001">
    <property type="protein sequence ID" value="MEE8657664.1"/>
    <property type="molecule type" value="Genomic_DNA"/>
</dbReference>
<accession>A0ABU7TYT3</accession>
<dbReference type="RefSeq" id="WP_394818675.1">
    <property type="nucleotide sequence ID" value="NZ_JAWJZY010000001.1"/>
</dbReference>
<dbReference type="Proteomes" id="UP001312908">
    <property type="component" value="Unassembled WGS sequence"/>
</dbReference>
<proteinExistence type="predicted"/>
<protein>
    <submittedName>
        <fullName evidence="2">DNA-circ-N domain-containing protein</fullName>
    </submittedName>
</protein>
<comment type="caution">
    <text evidence="2">The sequence shown here is derived from an EMBL/GenBank/DDBJ whole genome shotgun (WGS) entry which is preliminary data.</text>
</comment>
<evidence type="ECO:0000313" key="2">
    <source>
        <dbReference type="EMBL" id="MEE8657664.1"/>
    </source>
</evidence>
<organism evidence="2 3">
    <name type="scientific">Sorlinia euscelidii</name>
    <dbReference type="NCBI Taxonomy" id="3081148"/>
    <lineage>
        <taxon>Bacteria</taxon>
        <taxon>Pseudomonadati</taxon>
        <taxon>Pseudomonadota</taxon>
        <taxon>Alphaproteobacteria</taxon>
        <taxon>Acetobacterales</taxon>
        <taxon>Acetobacteraceae</taxon>
        <taxon>Sorlinia</taxon>
    </lineage>
</organism>
<gene>
    <name evidence="2" type="ORF">DOFOFD_01375</name>
</gene>